<dbReference type="PANTHER" id="PTHR46430:SF1">
    <property type="entry name" value="CHITIN SYNTHASE REGULATOR SKT5-RELATED"/>
    <property type="match status" value="1"/>
</dbReference>
<evidence type="ECO:0000256" key="2">
    <source>
        <dbReference type="SAM" id="MobiDB-lite"/>
    </source>
</evidence>
<dbReference type="SMART" id="SM00671">
    <property type="entry name" value="SEL1"/>
    <property type="match status" value="7"/>
</dbReference>
<reference evidence="3 4" key="1">
    <citation type="submission" date="2015-06" db="EMBL/GenBank/DDBJ databases">
        <title>Talaromyces atroroseus IBT 11181 draft genome.</title>
        <authorList>
            <person name="Rasmussen K.B."/>
            <person name="Rasmussen S."/>
            <person name="Petersen B."/>
            <person name="Sicheritz-Ponten T."/>
            <person name="Mortensen U.H."/>
            <person name="Thrane U."/>
        </authorList>
    </citation>
    <scope>NUCLEOTIDE SEQUENCE [LARGE SCALE GENOMIC DNA]</scope>
    <source>
        <strain evidence="3 4">IBT 11181</strain>
    </source>
</reference>
<dbReference type="GeneID" id="31005834"/>
<dbReference type="EMBL" id="LFMY01000009">
    <property type="protein sequence ID" value="OKL58536.1"/>
    <property type="molecule type" value="Genomic_DNA"/>
</dbReference>
<dbReference type="AlphaFoldDB" id="A0A225AUB9"/>
<dbReference type="Pfam" id="PF08238">
    <property type="entry name" value="Sel1"/>
    <property type="match status" value="7"/>
</dbReference>
<comment type="caution">
    <text evidence="3">The sequence shown here is derived from an EMBL/GenBank/DDBJ whole genome shotgun (WGS) entry which is preliminary data.</text>
</comment>
<evidence type="ECO:0000313" key="4">
    <source>
        <dbReference type="Proteomes" id="UP000214365"/>
    </source>
</evidence>
<dbReference type="InterPro" id="IPR006597">
    <property type="entry name" value="Sel1-like"/>
</dbReference>
<sequence>MASPVNDYLVRPSSISPPPPVYLRSSPPPQSTNADSSPDSIISPSADRLSSTPIPRKLVPPAALAISPEPHIQPSPQSPVRIDASVFDPQASSAMIEGSDDSALAHSFNLDLSLSNMKISEPDDAGASASASTPHVGSIPPEYSQHAADRHTSASTGSWSLVGGNERDDGSKRPSTERPDSASRAYHNSNSSDASLSSSQQMDYQPLQYHHRPFRDSPTGRRSGSSSAENLPHGNQLLAPAKGIYGAGVSRPLSVYSSTSDLRARSPNGSFINLHGRRASGHSPDSRPKSTYVELLSTPYPQQVPSPAAKNNDHLRTLLGNNVSLLSHKQTFEMYLANVKKTNDPAVQYEFAVFMISAIQEMYSNEDDEVTSVSLNKEKEKAVAPDITRSRLLLEAKAILQRLSDRSYPFAQYYLADGLSSGLFSKGKVDYEHALPLFVQASKYGHAEASYRAGLCNEFGWGCRVDAAKAANFYRAAATKNHPGAMLRLGRACLTKDLGLGNRYREGFKWMKLAVEAADFQYNAAPYELGLLHETGFGDDIFKDEAYAAQLFTKSADLGHAEANFRMGEAYEHGYLKCPHDPALSIHFYTAAAQLEHPQAQMALCAWYLLGADPILERDEMEAYEWARKAAEQGLAKAQYTVGFFTESGIGCRRDPLEANVWYVKAADQGEERAKHRLAAIQAASDGANPVSAAAKSRKKNNDRRPSQGKKEKSKFLGIF</sequence>
<feature type="region of interest" description="Disordered" evidence="2">
    <location>
        <begin position="1"/>
        <end position="86"/>
    </location>
</feature>
<feature type="region of interest" description="Disordered" evidence="2">
    <location>
        <begin position="267"/>
        <end position="291"/>
    </location>
</feature>
<dbReference type="Proteomes" id="UP000214365">
    <property type="component" value="Unassembled WGS sequence"/>
</dbReference>
<organism evidence="3 4">
    <name type="scientific">Talaromyces atroroseus</name>
    <dbReference type="NCBI Taxonomy" id="1441469"/>
    <lineage>
        <taxon>Eukaryota</taxon>
        <taxon>Fungi</taxon>
        <taxon>Dikarya</taxon>
        <taxon>Ascomycota</taxon>
        <taxon>Pezizomycotina</taxon>
        <taxon>Eurotiomycetes</taxon>
        <taxon>Eurotiomycetidae</taxon>
        <taxon>Eurotiales</taxon>
        <taxon>Trichocomaceae</taxon>
        <taxon>Talaromyces</taxon>
        <taxon>Talaromyces sect. Trachyspermi</taxon>
    </lineage>
</organism>
<name>A0A225AUB9_TALAT</name>
<feature type="compositionally biased region" description="Low complexity" evidence="2">
    <location>
        <begin position="189"/>
        <end position="199"/>
    </location>
</feature>
<proteinExistence type="predicted"/>
<keyword evidence="4" id="KW-1185">Reference proteome</keyword>
<dbReference type="PANTHER" id="PTHR46430">
    <property type="entry name" value="PROTEIN SKT5-RELATED"/>
    <property type="match status" value="1"/>
</dbReference>
<dbReference type="RefSeq" id="XP_020118657.1">
    <property type="nucleotide sequence ID" value="XM_020268362.1"/>
</dbReference>
<dbReference type="Gene3D" id="1.25.40.10">
    <property type="entry name" value="Tetratricopeptide repeat domain"/>
    <property type="match status" value="1"/>
</dbReference>
<dbReference type="STRING" id="1441469.A0A225AUB9"/>
<dbReference type="SUPFAM" id="SSF81901">
    <property type="entry name" value="HCP-like"/>
    <property type="match status" value="1"/>
</dbReference>
<feature type="compositionally biased region" description="Low complexity" evidence="2">
    <location>
        <begin position="34"/>
        <end position="47"/>
    </location>
</feature>
<dbReference type="InterPro" id="IPR011990">
    <property type="entry name" value="TPR-like_helical_dom_sf"/>
</dbReference>
<evidence type="ECO:0000313" key="3">
    <source>
        <dbReference type="EMBL" id="OKL58536.1"/>
    </source>
</evidence>
<dbReference type="InterPro" id="IPR051726">
    <property type="entry name" value="Chitin_Synth_Reg"/>
</dbReference>
<evidence type="ECO:0008006" key="5">
    <source>
        <dbReference type="Google" id="ProtNLM"/>
    </source>
</evidence>
<feature type="region of interest" description="Disordered" evidence="2">
    <location>
        <begin position="683"/>
        <end position="720"/>
    </location>
</feature>
<accession>A0A225AUB9</accession>
<feature type="compositionally biased region" description="Basic and acidic residues" evidence="2">
    <location>
        <begin position="703"/>
        <end position="720"/>
    </location>
</feature>
<feature type="region of interest" description="Disordered" evidence="2">
    <location>
        <begin position="118"/>
        <end position="235"/>
    </location>
</feature>
<feature type="compositionally biased region" description="Pro residues" evidence="2">
    <location>
        <begin position="15"/>
        <end position="30"/>
    </location>
</feature>
<keyword evidence="1" id="KW-0677">Repeat</keyword>
<evidence type="ECO:0000256" key="1">
    <source>
        <dbReference type="ARBA" id="ARBA00022737"/>
    </source>
</evidence>
<gene>
    <name evidence="3" type="ORF">UA08_06078</name>
</gene>
<dbReference type="OrthoDB" id="272077at2759"/>
<feature type="compositionally biased region" description="Polar residues" evidence="2">
    <location>
        <begin position="220"/>
        <end position="229"/>
    </location>
</feature>
<feature type="compositionally biased region" description="Basic and acidic residues" evidence="2">
    <location>
        <begin position="165"/>
        <end position="181"/>
    </location>
</feature>
<protein>
    <recommendedName>
        <fullName evidence="5">Protein SKT5</fullName>
    </recommendedName>
</protein>